<accession>A0ACB8ENK2</accession>
<proteinExistence type="predicted"/>
<evidence type="ECO:0000313" key="1">
    <source>
        <dbReference type="EMBL" id="KAH7994129.1"/>
    </source>
</evidence>
<dbReference type="Proteomes" id="UP000827872">
    <property type="component" value="Linkage Group LG03"/>
</dbReference>
<reference evidence="1" key="1">
    <citation type="submission" date="2021-08" db="EMBL/GenBank/DDBJ databases">
        <title>The first chromosome-level gecko genome reveals the dynamic sex chromosomes of Neotropical dwarf geckos (Sphaerodactylidae: Sphaerodactylus).</title>
        <authorList>
            <person name="Pinto B.J."/>
            <person name="Keating S.E."/>
            <person name="Gamble T."/>
        </authorList>
    </citation>
    <scope>NUCLEOTIDE SEQUENCE</scope>
    <source>
        <strain evidence="1">TG3544</strain>
    </source>
</reference>
<protein>
    <submittedName>
        <fullName evidence="1">Uncharacterized protein</fullName>
    </submittedName>
</protein>
<comment type="caution">
    <text evidence="1">The sequence shown here is derived from an EMBL/GenBank/DDBJ whole genome shotgun (WGS) entry which is preliminary data.</text>
</comment>
<organism evidence="1 2">
    <name type="scientific">Sphaerodactylus townsendi</name>
    <dbReference type="NCBI Taxonomy" id="933632"/>
    <lineage>
        <taxon>Eukaryota</taxon>
        <taxon>Metazoa</taxon>
        <taxon>Chordata</taxon>
        <taxon>Craniata</taxon>
        <taxon>Vertebrata</taxon>
        <taxon>Euteleostomi</taxon>
        <taxon>Lepidosauria</taxon>
        <taxon>Squamata</taxon>
        <taxon>Bifurcata</taxon>
        <taxon>Gekkota</taxon>
        <taxon>Sphaerodactylidae</taxon>
        <taxon>Sphaerodactylus</taxon>
    </lineage>
</organism>
<sequence>MIGLLAGTPPGPLPEDIFTRTAEWRPWLRGTDGIASAVPWGAGTRGWDRGASNCWGLQFERGQDHEAVRWWHEAETLHRERDALQRERDQMRRKLRAMQCQMTDLALQNPLGLTAAPDGGGAAAGAAPAGGAPAPAALTNEQARYLIAVENGFGGAYSQEKAEWMVGAVEQYFQSNVDLEPDEVDDFLAQMMNNEFDTVIEDGSLSQDMECNTNGPHPSPPPPTDPDHEDGWTLVRKKKK</sequence>
<keyword evidence="2" id="KW-1185">Reference proteome</keyword>
<dbReference type="EMBL" id="CM037616">
    <property type="protein sequence ID" value="KAH7994129.1"/>
    <property type="molecule type" value="Genomic_DNA"/>
</dbReference>
<name>A0ACB8ENK2_9SAUR</name>
<gene>
    <name evidence="1" type="ORF">K3G42_033262</name>
</gene>
<evidence type="ECO:0000313" key="2">
    <source>
        <dbReference type="Proteomes" id="UP000827872"/>
    </source>
</evidence>